<feature type="zinc finger region" description="dksA C4-type" evidence="4">
    <location>
        <begin position="111"/>
        <end position="135"/>
    </location>
</feature>
<evidence type="ECO:0000256" key="1">
    <source>
        <dbReference type="ARBA" id="ARBA00022723"/>
    </source>
</evidence>
<dbReference type="AlphaFoldDB" id="A0A5C4QYU0"/>
<evidence type="ECO:0000256" key="3">
    <source>
        <dbReference type="ARBA" id="ARBA00022833"/>
    </source>
</evidence>
<keyword evidence="1" id="KW-0479">Metal-binding</keyword>
<evidence type="ECO:0000256" key="4">
    <source>
        <dbReference type="PROSITE-ProRule" id="PRU00510"/>
    </source>
</evidence>
<keyword evidence="2" id="KW-0863">Zinc-finger</keyword>
<dbReference type="RefSeq" id="WP_139582737.1">
    <property type="nucleotide sequence ID" value="NZ_VDFY01000083.1"/>
</dbReference>
<reference evidence="6 7" key="1">
    <citation type="submission" date="2019-06" db="EMBL/GenBank/DDBJ databases">
        <title>Micromonospora ordensis sp. nov., isolated from deep marine sediment.</title>
        <authorList>
            <person name="Veyisoglu A."/>
            <person name="Carro L."/>
            <person name="Klenk H.-P."/>
            <person name="Sahin N."/>
        </authorList>
    </citation>
    <scope>NUCLEOTIDE SEQUENCE [LARGE SCALE GENOMIC DNA]</scope>
    <source>
        <strain evidence="6 7">S2509</strain>
    </source>
</reference>
<dbReference type="PROSITE" id="PS51128">
    <property type="entry name" value="ZF_DKSA_2"/>
    <property type="match status" value="1"/>
</dbReference>
<feature type="domain" description="Zinc finger DksA/TraR C4-type" evidence="5">
    <location>
        <begin position="106"/>
        <end position="140"/>
    </location>
</feature>
<dbReference type="EMBL" id="VDFY01000083">
    <property type="protein sequence ID" value="TNH31187.1"/>
    <property type="molecule type" value="Genomic_DNA"/>
</dbReference>
<sequence length="141" mass="15512">MVLLTASVSTNSGLGPRPFLFFPPNPLERQTKSVDHRRALDQSWLADVRASLADDFAIQTARLRELTELNADTGDPGEAHTRDALLVATRQNIEQITGALSRISDGTYGACQKCPERIAAEWLAVLPHARFCVPCQGKQNR</sequence>
<gene>
    <name evidence="6" type="ORF">FHG89_03560</name>
</gene>
<keyword evidence="7" id="KW-1185">Reference proteome</keyword>
<protein>
    <submittedName>
        <fullName evidence="6">TraR/DksA family transcriptional regulator</fullName>
    </submittedName>
</protein>
<dbReference type="Pfam" id="PF01258">
    <property type="entry name" value="zf-dskA_traR"/>
    <property type="match status" value="1"/>
</dbReference>
<dbReference type="Proteomes" id="UP000306145">
    <property type="component" value="Unassembled WGS sequence"/>
</dbReference>
<evidence type="ECO:0000259" key="5">
    <source>
        <dbReference type="Pfam" id="PF01258"/>
    </source>
</evidence>
<dbReference type="OrthoDB" id="1121111at2"/>
<dbReference type="InterPro" id="IPR000962">
    <property type="entry name" value="Znf_DskA_TraR"/>
</dbReference>
<organism evidence="6 7">
    <name type="scientific">Micromonospora orduensis</name>
    <dbReference type="NCBI Taxonomy" id="1420891"/>
    <lineage>
        <taxon>Bacteria</taxon>
        <taxon>Bacillati</taxon>
        <taxon>Actinomycetota</taxon>
        <taxon>Actinomycetes</taxon>
        <taxon>Micromonosporales</taxon>
        <taxon>Micromonosporaceae</taxon>
        <taxon>Micromonospora</taxon>
    </lineage>
</organism>
<name>A0A5C4QYU0_9ACTN</name>
<keyword evidence="3" id="KW-0862">Zinc</keyword>
<proteinExistence type="predicted"/>
<dbReference type="GO" id="GO:0008270">
    <property type="term" value="F:zinc ion binding"/>
    <property type="evidence" value="ECO:0007669"/>
    <property type="project" value="UniProtKB-KW"/>
</dbReference>
<evidence type="ECO:0000313" key="7">
    <source>
        <dbReference type="Proteomes" id="UP000306145"/>
    </source>
</evidence>
<accession>A0A5C4QYU0</accession>
<evidence type="ECO:0000256" key="2">
    <source>
        <dbReference type="ARBA" id="ARBA00022771"/>
    </source>
</evidence>
<dbReference type="PANTHER" id="PTHR33823">
    <property type="entry name" value="RNA POLYMERASE-BINDING TRANSCRIPTION FACTOR DKSA-RELATED"/>
    <property type="match status" value="1"/>
</dbReference>
<dbReference type="SUPFAM" id="SSF57716">
    <property type="entry name" value="Glucocorticoid receptor-like (DNA-binding domain)"/>
    <property type="match status" value="1"/>
</dbReference>
<dbReference type="Gene3D" id="1.20.120.910">
    <property type="entry name" value="DksA, coiled-coil domain"/>
    <property type="match status" value="1"/>
</dbReference>
<dbReference type="PANTHER" id="PTHR33823:SF4">
    <property type="entry name" value="GENERAL STRESS PROTEIN 16O"/>
    <property type="match status" value="1"/>
</dbReference>
<evidence type="ECO:0000313" key="6">
    <source>
        <dbReference type="EMBL" id="TNH31187.1"/>
    </source>
</evidence>
<comment type="caution">
    <text evidence="6">The sequence shown here is derived from an EMBL/GenBank/DDBJ whole genome shotgun (WGS) entry which is preliminary data.</text>
</comment>